<gene>
    <name evidence="2" type="ORF">NOR_04220</name>
</gene>
<sequence>MSSINIVKYYFHIKNVPASEARISQLVALAYQTARDRQLYPKAVFIRSEVHSTTIINGIRQKDPKGDHVTISYKTQDHLGRETHVACHGYVKDPLTLEFKEATHAAEKADSTLKGNNKPAWPGQEDLWQAPDVGYAHMP</sequence>
<evidence type="ECO:0000256" key="1">
    <source>
        <dbReference type="SAM" id="MobiDB-lite"/>
    </source>
</evidence>
<dbReference type="EMBL" id="AZHC01000011">
    <property type="protein sequence ID" value="OAA43645.1"/>
    <property type="molecule type" value="Genomic_DNA"/>
</dbReference>
<dbReference type="Proteomes" id="UP000243498">
    <property type="component" value="Unassembled WGS sequence"/>
</dbReference>
<reference evidence="2 3" key="1">
    <citation type="journal article" date="2016" name="Genome Biol. Evol.">
        <title>Divergent and convergent evolution of fungal pathogenicity.</title>
        <authorList>
            <person name="Shang Y."/>
            <person name="Xiao G."/>
            <person name="Zheng P."/>
            <person name="Cen K."/>
            <person name="Zhan S."/>
            <person name="Wang C."/>
        </authorList>
    </citation>
    <scope>NUCLEOTIDE SEQUENCE [LARGE SCALE GENOMIC DNA]</scope>
    <source>
        <strain evidence="2 3">RCEF 4871</strain>
    </source>
</reference>
<dbReference type="OrthoDB" id="4955540at2759"/>
<dbReference type="OMA" id="IVKYYFH"/>
<dbReference type="AlphaFoldDB" id="A0A162HUU8"/>
<comment type="caution">
    <text evidence="2">The sequence shown here is derived from an EMBL/GenBank/DDBJ whole genome shotgun (WGS) entry which is preliminary data.</text>
</comment>
<keyword evidence="3" id="KW-1185">Reference proteome</keyword>
<name>A0A162HUU8_METRR</name>
<protein>
    <submittedName>
        <fullName evidence="2">Uncharacterized protein</fullName>
    </submittedName>
</protein>
<evidence type="ECO:0000313" key="2">
    <source>
        <dbReference type="EMBL" id="OAA43645.1"/>
    </source>
</evidence>
<accession>A0A162HUU8</accession>
<feature type="region of interest" description="Disordered" evidence="1">
    <location>
        <begin position="108"/>
        <end position="133"/>
    </location>
</feature>
<organism evidence="2 3">
    <name type="scientific">Metarhizium rileyi (strain RCEF 4871)</name>
    <name type="common">Nomuraea rileyi</name>
    <dbReference type="NCBI Taxonomy" id="1649241"/>
    <lineage>
        <taxon>Eukaryota</taxon>
        <taxon>Fungi</taxon>
        <taxon>Dikarya</taxon>
        <taxon>Ascomycota</taxon>
        <taxon>Pezizomycotina</taxon>
        <taxon>Sordariomycetes</taxon>
        <taxon>Hypocreomycetidae</taxon>
        <taxon>Hypocreales</taxon>
        <taxon>Clavicipitaceae</taxon>
        <taxon>Metarhizium</taxon>
    </lineage>
</organism>
<proteinExistence type="predicted"/>
<evidence type="ECO:0000313" key="3">
    <source>
        <dbReference type="Proteomes" id="UP000243498"/>
    </source>
</evidence>